<comment type="caution">
    <text evidence="1">The sequence shown here is derived from an EMBL/GenBank/DDBJ whole genome shotgun (WGS) entry which is preliminary data.</text>
</comment>
<sequence>MLSEDWSFPHEQHLVFDHEPAGRLNLTQLVLVPPRSPSPSVPWTAISSMHTPGGPEIAVPFSLQIPLPTRSEVHVVNALHQCPDPLLHSRMYRNNCLEHCAPLPAILVRAMHIALEEEERLGISKENIPLRPPLPVFDEVVPSPNAKRSLAAAATSSASAHAPLAP</sequence>
<evidence type="ECO:0000313" key="2">
    <source>
        <dbReference type="Proteomes" id="UP000076154"/>
    </source>
</evidence>
<evidence type="ECO:0000313" key="1">
    <source>
        <dbReference type="EMBL" id="RDB14898.1"/>
    </source>
</evidence>
<accession>A0A369IYV0</accession>
<protein>
    <submittedName>
        <fullName evidence="1">Uncharacterized protein</fullName>
    </submittedName>
</protein>
<reference evidence="1" key="1">
    <citation type="submission" date="2018-04" db="EMBL/GenBank/DDBJ databases">
        <title>Whole genome sequencing of Hypsizygus marmoreus.</title>
        <authorList>
            <person name="Choi I.-G."/>
            <person name="Min B."/>
            <person name="Kim J.-G."/>
            <person name="Kim S."/>
            <person name="Oh Y.-L."/>
            <person name="Kong W.-S."/>
            <person name="Park H."/>
            <person name="Jeong J."/>
            <person name="Song E.-S."/>
        </authorList>
    </citation>
    <scope>NUCLEOTIDE SEQUENCE [LARGE SCALE GENOMIC DNA]</scope>
    <source>
        <strain evidence="1">51987-8</strain>
    </source>
</reference>
<proteinExistence type="predicted"/>
<name>A0A369IYV0_HYPMA</name>
<dbReference type="AlphaFoldDB" id="A0A369IYV0"/>
<dbReference type="EMBL" id="LUEZ02000096">
    <property type="protein sequence ID" value="RDB14898.1"/>
    <property type="molecule type" value="Genomic_DNA"/>
</dbReference>
<keyword evidence="2" id="KW-1185">Reference proteome</keyword>
<dbReference type="Proteomes" id="UP000076154">
    <property type="component" value="Unassembled WGS sequence"/>
</dbReference>
<organism evidence="1 2">
    <name type="scientific">Hypsizygus marmoreus</name>
    <name type="common">White beech mushroom</name>
    <name type="synonym">Agaricus marmoreus</name>
    <dbReference type="NCBI Taxonomy" id="39966"/>
    <lineage>
        <taxon>Eukaryota</taxon>
        <taxon>Fungi</taxon>
        <taxon>Dikarya</taxon>
        <taxon>Basidiomycota</taxon>
        <taxon>Agaricomycotina</taxon>
        <taxon>Agaricomycetes</taxon>
        <taxon>Agaricomycetidae</taxon>
        <taxon>Agaricales</taxon>
        <taxon>Tricholomatineae</taxon>
        <taxon>Lyophyllaceae</taxon>
        <taxon>Hypsizygus</taxon>
    </lineage>
</organism>
<dbReference type="InParanoid" id="A0A369IYV0"/>
<gene>
    <name evidence="1" type="ORF">Hypma_016253</name>
</gene>